<dbReference type="InterPro" id="IPR029058">
    <property type="entry name" value="AB_hydrolase_fold"/>
</dbReference>
<dbReference type="Gene3D" id="3.40.50.1820">
    <property type="entry name" value="alpha/beta hydrolase"/>
    <property type="match status" value="1"/>
</dbReference>
<organism evidence="2 3">
    <name type="scientific">Saccharothrix lopnurensis</name>
    <dbReference type="NCBI Taxonomy" id="1670621"/>
    <lineage>
        <taxon>Bacteria</taxon>
        <taxon>Bacillati</taxon>
        <taxon>Actinomycetota</taxon>
        <taxon>Actinomycetes</taxon>
        <taxon>Pseudonocardiales</taxon>
        <taxon>Pseudonocardiaceae</taxon>
        <taxon>Saccharothrix</taxon>
    </lineage>
</organism>
<gene>
    <name evidence="2" type="ORF">ACFP3R_00650</name>
</gene>
<evidence type="ECO:0000313" key="2">
    <source>
        <dbReference type="EMBL" id="MFC6087775.1"/>
    </source>
</evidence>
<protein>
    <submittedName>
        <fullName evidence="2">Alpha/beta fold hydrolase</fullName>
    </submittedName>
</protein>
<dbReference type="GO" id="GO:0016787">
    <property type="term" value="F:hydrolase activity"/>
    <property type="evidence" value="ECO:0007669"/>
    <property type="project" value="UniProtKB-KW"/>
</dbReference>
<evidence type="ECO:0000313" key="3">
    <source>
        <dbReference type="Proteomes" id="UP001596220"/>
    </source>
</evidence>
<dbReference type="InterPro" id="IPR000073">
    <property type="entry name" value="AB_hydrolase_1"/>
</dbReference>
<sequence>MISCQDVSSGDGRVLRAYDSGLGDAVGTVVWHHGSPQTGALLEPLLVAAAERGIRLLSYGRPGYGGSDRVPGRDVASAGVDVGRVADAFGVERFAVMGASGGGPHAIACAAVLPERVDSVVCLAGIAPLTDEFDWFAGMVSPGGLRAALDGRAARERFAEVDEFDPAAFTPADWDALGGEWESLGADAQRAGQAGSGGLVDDDVAFTSPWGFEPASVAAPVLLVQGGQDRVVPPSHADWLHRRLPRAELWSRPDDGHVSVLRACGEAMEWLVVNRTG</sequence>
<keyword evidence="2" id="KW-0378">Hydrolase</keyword>
<keyword evidence="3" id="KW-1185">Reference proteome</keyword>
<dbReference type="PRINTS" id="PR00111">
    <property type="entry name" value="ABHYDROLASE"/>
</dbReference>
<dbReference type="RefSeq" id="WP_380631689.1">
    <property type="nucleotide sequence ID" value="NZ_JBHSQO010000001.1"/>
</dbReference>
<proteinExistence type="predicted"/>
<dbReference type="Proteomes" id="UP001596220">
    <property type="component" value="Unassembled WGS sequence"/>
</dbReference>
<feature type="domain" description="AB hydrolase-1" evidence="1">
    <location>
        <begin position="28"/>
        <end position="260"/>
    </location>
</feature>
<accession>A0ABW1NWR6</accession>
<dbReference type="Pfam" id="PF00561">
    <property type="entry name" value="Abhydrolase_1"/>
    <property type="match status" value="1"/>
</dbReference>
<reference evidence="3" key="1">
    <citation type="journal article" date="2019" name="Int. J. Syst. Evol. Microbiol.">
        <title>The Global Catalogue of Microorganisms (GCM) 10K type strain sequencing project: providing services to taxonomists for standard genome sequencing and annotation.</title>
        <authorList>
            <consortium name="The Broad Institute Genomics Platform"/>
            <consortium name="The Broad Institute Genome Sequencing Center for Infectious Disease"/>
            <person name="Wu L."/>
            <person name="Ma J."/>
        </authorList>
    </citation>
    <scope>NUCLEOTIDE SEQUENCE [LARGE SCALE GENOMIC DNA]</scope>
    <source>
        <strain evidence="3">CGMCC 4.7246</strain>
    </source>
</reference>
<dbReference type="PANTHER" id="PTHR45763:SF46">
    <property type="entry name" value="AB HYDROLASE-1 DOMAIN-CONTAINING PROTEIN"/>
    <property type="match status" value="1"/>
</dbReference>
<dbReference type="PANTHER" id="PTHR45763">
    <property type="entry name" value="HYDROLASE, ALPHA/BETA FOLD FAMILY PROTEIN, EXPRESSED-RELATED"/>
    <property type="match status" value="1"/>
</dbReference>
<dbReference type="SUPFAM" id="SSF53474">
    <property type="entry name" value="alpha/beta-Hydrolases"/>
    <property type="match status" value="1"/>
</dbReference>
<dbReference type="EMBL" id="JBHSQO010000001">
    <property type="protein sequence ID" value="MFC6087775.1"/>
    <property type="molecule type" value="Genomic_DNA"/>
</dbReference>
<name>A0ABW1NWR6_9PSEU</name>
<comment type="caution">
    <text evidence="2">The sequence shown here is derived from an EMBL/GenBank/DDBJ whole genome shotgun (WGS) entry which is preliminary data.</text>
</comment>
<evidence type="ECO:0000259" key="1">
    <source>
        <dbReference type="Pfam" id="PF00561"/>
    </source>
</evidence>